<dbReference type="AlphaFoldDB" id="A0A9P7RLQ7"/>
<dbReference type="EMBL" id="CM032191">
    <property type="protein sequence ID" value="KAG7085657.1"/>
    <property type="molecule type" value="Genomic_DNA"/>
</dbReference>
<proteinExistence type="predicted"/>
<protein>
    <submittedName>
        <fullName evidence="1">Uncharacterized protein</fullName>
    </submittedName>
</protein>
<accession>A0A9P7RLQ7</accession>
<comment type="caution">
    <text evidence="1">The sequence shown here is derived from an EMBL/GenBank/DDBJ whole genome shotgun (WGS) entry which is preliminary data.</text>
</comment>
<gene>
    <name evidence="1" type="ORF">E1B28_003203</name>
</gene>
<evidence type="ECO:0000313" key="2">
    <source>
        <dbReference type="Proteomes" id="UP001049176"/>
    </source>
</evidence>
<reference evidence="1" key="1">
    <citation type="journal article" date="2021" name="Genome Biol. Evol.">
        <title>The assembled and annotated genome of the fairy-ring fungus Marasmius oreades.</title>
        <authorList>
            <person name="Hiltunen M."/>
            <person name="Ament-Velasquez S.L."/>
            <person name="Johannesson H."/>
        </authorList>
    </citation>
    <scope>NUCLEOTIDE SEQUENCE</scope>
    <source>
        <strain evidence="1">03SP1</strain>
    </source>
</reference>
<sequence length="88" mass="9502">MSQNISFSSNSLQRSNSNVSFIMPIEDIDISSLFEGDHMFLAAQDSTEDVPPLKPLSRAISATESDSGDEEWLQNVGDSTAIGHAVSQ</sequence>
<keyword evidence="2" id="KW-1185">Reference proteome</keyword>
<dbReference type="RefSeq" id="XP_043002128.1">
    <property type="nucleotide sequence ID" value="XM_043160172.1"/>
</dbReference>
<dbReference type="Proteomes" id="UP001049176">
    <property type="component" value="Chromosome 11"/>
</dbReference>
<evidence type="ECO:0000313" key="1">
    <source>
        <dbReference type="EMBL" id="KAG7085657.1"/>
    </source>
</evidence>
<dbReference type="KEGG" id="more:E1B28_003203"/>
<name>A0A9P7RLQ7_9AGAR</name>
<organism evidence="1 2">
    <name type="scientific">Marasmius oreades</name>
    <name type="common">fairy-ring Marasmius</name>
    <dbReference type="NCBI Taxonomy" id="181124"/>
    <lineage>
        <taxon>Eukaryota</taxon>
        <taxon>Fungi</taxon>
        <taxon>Dikarya</taxon>
        <taxon>Basidiomycota</taxon>
        <taxon>Agaricomycotina</taxon>
        <taxon>Agaricomycetes</taxon>
        <taxon>Agaricomycetidae</taxon>
        <taxon>Agaricales</taxon>
        <taxon>Marasmiineae</taxon>
        <taxon>Marasmiaceae</taxon>
        <taxon>Marasmius</taxon>
    </lineage>
</organism>
<dbReference type="GeneID" id="66072279"/>